<dbReference type="GeneTree" id="ENSGT00940000182115"/>
<dbReference type="AlphaFoldDB" id="A0A8D0DR56"/>
<name>A0A8D0DR56_SALMN</name>
<dbReference type="OMA" id="WASSWMP"/>
<dbReference type="Gene3D" id="3.40.50.300">
    <property type="entry name" value="P-loop containing nucleotide triphosphate hydrolases"/>
    <property type="match status" value="1"/>
</dbReference>
<dbReference type="SUPFAM" id="SSF52540">
    <property type="entry name" value="P-loop containing nucleoside triphosphate hydrolases"/>
    <property type="match status" value="1"/>
</dbReference>
<protein>
    <submittedName>
        <fullName evidence="1">Uncharacterized protein</fullName>
    </submittedName>
</protein>
<organism evidence="1 2">
    <name type="scientific">Salvator merianae</name>
    <name type="common">Argentine black and white tegu</name>
    <name type="synonym">Tupinambis merianae</name>
    <dbReference type="NCBI Taxonomy" id="96440"/>
    <lineage>
        <taxon>Eukaryota</taxon>
        <taxon>Metazoa</taxon>
        <taxon>Chordata</taxon>
        <taxon>Craniata</taxon>
        <taxon>Vertebrata</taxon>
        <taxon>Euteleostomi</taxon>
        <taxon>Lepidosauria</taxon>
        <taxon>Squamata</taxon>
        <taxon>Bifurcata</taxon>
        <taxon>Unidentata</taxon>
        <taxon>Episquamata</taxon>
        <taxon>Laterata</taxon>
        <taxon>Teiioidea</taxon>
        <taxon>Teiidae</taxon>
        <taxon>Salvator</taxon>
    </lineage>
</organism>
<dbReference type="Ensembl" id="ENSSMRT00000021268.1">
    <property type="protein sequence ID" value="ENSSMRP00000018171.1"/>
    <property type="gene ID" value="ENSSMRG00000014140.1"/>
</dbReference>
<evidence type="ECO:0000313" key="1">
    <source>
        <dbReference type="Ensembl" id="ENSSMRP00000018171.1"/>
    </source>
</evidence>
<reference evidence="1" key="2">
    <citation type="submission" date="2025-09" db="UniProtKB">
        <authorList>
            <consortium name="Ensembl"/>
        </authorList>
    </citation>
    <scope>IDENTIFICATION</scope>
</reference>
<evidence type="ECO:0000313" key="2">
    <source>
        <dbReference type="Proteomes" id="UP000694421"/>
    </source>
</evidence>
<keyword evidence="2" id="KW-1185">Reference proteome</keyword>
<proteinExistence type="predicted"/>
<sequence length="61" mass="6976">VSSPDRFFKVAFLGNSGVGKSSFIHRFCYNRFLTEISSTVGKFVKWASSWMPSLVCWSYTQ</sequence>
<accession>A0A8D0DR56</accession>
<dbReference type="InterPro" id="IPR027417">
    <property type="entry name" value="P-loop_NTPase"/>
</dbReference>
<dbReference type="Pfam" id="PF08477">
    <property type="entry name" value="Roc"/>
    <property type="match status" value="1"/>
</dbReference>
<dbReference type="Proteomes" id="UP000694421">
    <property type="component" value="Unplaced"/>
</dbReference>
<reference evidence="1" key="1">
    <citation type="submission" date="2025-08" db="UniProtKB">
        <authorList>
            <consortium name="Ensembl"/>
        </authorList>
    </citation>
    <scope>IDENTIFICATION</scope>
</reference>